<dbReference type="AlphaFoldDB" id="A0A645EM69"/>
<gene>
    <name evidence="1" type="ORF">SDC9_149752</name>
</gene>
<proteinExistence type="predicted"/>
<accession>A0A645EM69</accession>
<organism evidence="1">
    <name type="scientific">bioreactor metagenome</name>
    <dbReference type="NCBI Taxonomy" id="1076179"/>
    <lineage>
        <taxon>unclassified sequences</taxon>
        <taxon>metagenomes</taxon>
        <taxon>ecological metagenomes</taxon>
    </lineage>
</organism>
<comment type="caution">
    <text evidence="1">The sequence shown here is derived from an EMBL/GenBank/DDBJ whole genome shotgun (WGS) entry which is preliminary data.</text>
</comment>
<evidence type="ECO:0000313" key="1">
    <source>
        <dbReference type="EMBL" id="MPN02536.1"/>
    </source>
</evidence>
<reference evidence="1" key="1">
    <citation type="submission" date="2019-08" db="EMBL/GenBank/DDBJ databases">
        <authorList>
            <person name="Kucharzyk K."/>
            <person name="Murdoch R.W."/>
            <person name="Higgins S."/>
            <person name="Loffler F."/>
        </authorList>
    </citation>
    <scope>NUCLEOTIDE SEQUENCE</scope>
</reference>
<protein>
    <submittedName>
        <fullName evidence="1">Uncharacterized protein</fullName>
    </submittedName>
</protein>
<dbReference type="EMBL" id="VSSQ01048489">
    <property type="protein sequence ID" value="MPN02536.1"/>
    <property type="molecule type" value="Genomic_DNA"/>
</dbReference>
<name>A0A645EM69_9ZZZZ</name>
<sequence>MIYYENYSNSMIFLNNIDFSVIIRRILITCVEIVKVSQYVEVTYAR</sequence>